<feature type="region of interest" description="Disordered" evidence="2">
    <location>
        <begin position="150"/>
        <end position="241"/>
    </location>
</feature>
<accession>A0A6P6AQ21</accession>
<comment type="subcellular location">
    <subcellularLocation>
        <location evidence="1">Membrane</location>
        <topology evidence="1">Multi-pass membrane protein</topology>
    </subcellularLocation>
</comment>
<sequence>MLGDFITRLLVLILGYAYPAFECFKTVEKNRVEIGELRFWCQYWILVAFLTIFERIGDIFISWLPMYGELKLTLLIYLWYPKTKGTGYVYDTLLRPYMARHETEVDRKIQELKARAWDFALYYWQNCTELGQTKFFEMLQYLAGQSSRLKHGNQKSDQQIPDIPTPPPPNGLRSQSGKNKKWNSTTINRSVVESSKSKLVQFQPGSQSEYDQSDDSSIPDYPSNSKLQQDRLKLRRSKAHN</sequence>
<proteinExistence type="inferred from homology"/>
<dbReference type="GO" id="GO:0016020">
    <property type="term" value="C:membrane"/>
    <property type="evidence" value="ECO:0007669"/>
    <property type="project" value="UniProtKB-SubCell"/>
</dbReference>
<evidence type="ECO:0000256" key="2">
    <source>
        <dbReference type="SAM" id="MobiDB-lite"/>
    </source>
</evidence>
<evidence type="ECO:0000313" key="3">
    <source>
        <dbReference type="Proteomes" id="UP000515121"/>
    </source>
</evidence>
<dbReference type="PANTHER" id="PTHR12300">
    <property type="entry name" value="HVA22-LIKE PROTEINS"/>
    <property type="match status" value="1"/>
</dbReference>
<dbReference type="RefSeq" id="XP_022766992.1">
    <property type="nucleotide sequence ID" value="XM_022911257.1"/>
</dbReference>
<comment type="similarity">
    <text evidence="1">Belongs to the DP1 family.</text>
</comment>
<name>A0A6P6AQ21_DURZI</name>
<dbReference type="Proteomes" id="UP000515121">
    <property type="component" value="Unplaced"/>
</dbReference>
<keyword evidence="3" id="KW-1185">Reference proteome</keyword>
<dbReference type="AlphaFoldDB" id="A0A6P6AQ21"/>
<protein>
    <recommendedName>
        <fullName evidence="1">HVA22-like protein</fullName>
    </recommendedName>
</protein>
<evidence type="ECO:0000256" key="1">
    <source>
        <dbReference type="RuleBase" id="RU362006"/>
    </source>
</evidence>
<keyword evidence="1" id="KW-1133">Transmembrane helix</keyword>
<dbReference type="OrthoDB" id="434647at2759"/>
<gene>
    <name evidence="4" type="primary">LOC111311668</name>
</gene>
<reference evidence="4" key="1">
    <citation type="submission" date="2025-08" db="UniProtKB">
        <authorList>
            <consortium name="RefSeq"/>
        </authorList>
    </citation>
    <scope>IDENTIFICATION</scope>
    <source>
        <tissue evidence="4">Fruit stalk</tissue>
    </source>
</reference>
<organism evidence="3 4">
    <name type="scientific">Durio zibethinus</name>
    <name type="common">Durian</name>
    <dbReference type="NCBI Taxonomy" id="66656"/>
    <lineage>
        <taxon>Eukaryota</taxon>
        <taxon>Viridiplantae</taxon>
        <taxon>Streptophyta</taxon>
        <taxon>Embryophyta</taxon>
        <taxon>Tracheophyta</taxon>
        <taxon>Spermatophyta</taxon>
        <taxon>Magnoliopsida</taxon>
        <taxon>eudicotyledons</taxon>
        <taxon>Gunneridae</taxon>
        <taxon>Pentapetalae</taxon>
        <taxon>rosids</taxon>
        <taxon>malvids</taxon>
        <taxon>Malvales</taxon>
        <taxon>Malvaceae</taxon>
        <taxon>Helicteroideae</taxon>
        <taxon>Durio</taxon>
    </lineage>
</organism>
<feature type="transmembrane region" description="Helical" evidence="1">
    <location>
        <begin position="6"/>
        <end position="24"/>
    </location>
</feature>
<comment type="caution">
    <text evidence="1">Lacks conserved residue(s) required for the propagation of feature annotation.</text>
</comment>
<feature type="compositionally biased region" description="Polar residues" evidence="2">
    <location>
        <begin position="172"/>
        <end position="205"/>
    </location>
</feature>
<dbReference type="InterPro" id="IPR004345">
    <property type="entry name" value="TB2_DP1_HVA22"/>
</dbReference>
<dbReference type="Pfam" id="PF03134">
    <property type="entry name" value="TB2_DP1_HVA22"/>
    <property type="match status" value="1"/>
</dbReference>
<evidence type="ECO:0000313" key="4">
    <source>
        <dbReference type="RefSeq" id="XP_022766992.1"/>
    </source>
</evidence>
<keyword evidence="1" id="KW-0472">Membrane</keyword>
<dbReference type="KEGG" id="dzi:111311668"/>
<dbReference type="GeneID" id="111311668"/>
<dbReference type="PANTHER" id="PTHR12300:SF162">
    <property type="entry name" value="HVA22-LIKE PROTEIN J"/>
    <property type="match status" value="1"/>
</dbReference>
<keyword evidence="1" id="KW-0812">Transmembrane</keyword>